<comment type="caution">
    <text evidence="1">The sequence shown here is derived from an EMBL/GenBank/DDBJ whole genome shotgun (WGS) entry which is preliminary data.</text>
</comment>
<gene>
    <name evidence="1" type="ORF">O6H91_06G146000</name>
</gene>
<reference evidence="2" key="1">
    <citation type="journal article" date="2024" name="Proc. Natl. Acad. Sci. U.S.A.">
        <title>Extraordinary preservation of gene collinearity over three hundred million years revealed in homosporous lycophytes.</title>
        <authorList>
            <person name="Li C."/>
            <person name="Wickell D."/>
            <person name="Kuo L.Y."/>
            <person name="Chen X."/>
            <person name="Nie B."/>
            <person name="Liao X."/>
            <person name="Peng D."/>
            <person name="Ji J."/>
            <person name="Jenkins J."/>
            <person name="Williams M."/>
            <person name="Shu S."/>
            <person name="Plott C."/>
            <person name="Barry K."/>
            <person name="Rajasekar S."/>
            <person name="Grimwood J."/>
            <person name="Han X."/>
            <person name="Sun S."/>
            <person name="Hou Z."/>
            <person name="He W."/>
            <person name="Dai G."/>
            <person name="Sun C."/>
            <person name="Schmutz J."/>
            <person name="Leebens-Mack J.H."/>
            <person name="Li F.W."/>
            <person name="Wang L."/>
        </authorList>
    </citation>
    <scope>NUCLEOTIDE SEQUENCE [LARGE SCALE GENOMIC DNA]</scope>
    <source>
        <strain evidence="2">cv. PW_Plant_1</strain>
    </source>
</reference>
<organism evidence="1 2">
    <name type="scientific">Diphasiastrum complanatum</name>
    <name type="common">Issler's clubmoss</name>
    <name type="synonym">Lycopodium complanatum</name>
    <dbReference type="NCBI Taxonomy" id="34168"/>
    <lineage>
        <taxon>Eukaryota</taxon>
        <taxon>Viridiplantae</taxon>
        <taxon>Streptophyta</taxon>
        <taxon>Embryophyta</taxon>
        <taxon>Tracheophyta</taxon>
        <taxon>Lycopodiopsida</taxon>
        <taxon>Lycopodiales</taxon>
        <taxon>Lycopodiaceae</taxon>
        <taxon>Lycopodioideae</taxon>
        <taxon>Diphasiastrum</taxon>
    </lineage>
</organism>
<proteinExistence type="predicted"/>
<name>A0ACC2DK31_DIPCM</name>
<dbReference type="EMBL" id="CM055097">
    <property type="protein sequence ID" value="KAJ7554571.1"/>
    <property type="molecule type" value="Genomic_DNA"/>
</dbReference>
<dbReference type="Proteomes" id="UP001162992">
    <property type="component" value="Chromosome 6"/>
</dbReference>
<evidence type="ECO:0000313" key="2">
    <source>
        <dbReference type="Proteomes" id="UP001162992"/>
    </source>
</evidence>
<evidence type="ECO:0000313" key="1">
    <source>
        <dbReference type="EMBL" id="KAJ7554571.1"/>
    </source>
</evidence>
<keyword evidence="2" id="KW-1185">Reference proteome</keyword>
<protein>
    <submittedName>
        <fullName evidence="1">Uncharacterized protein</fullName>
    </submittedName>
</protein>
<sequence length="145" mass="16921">MDLSPCSLTFLLPHATSCFTICTSVQYVESTSMSHLSSLPQRWMLFYFTHCWYKPTIIHRLHARYHTTHYQHQLAFTITSRPLLHPSIKSSYKYRNPSNCQHITILSSNTMDASIILLILSFIDHIIALNSQYIHYMLDPPCLLF</sequence>
<accession>A0ACC2DK31</accession>